<dbReference type="Gene3D" id="3.40.50.1980">
    <property type="entry name" value="Nitrogenase molybdenum iron protein domain"/>
    <property type="match status" value="1"/>
</dbReference>
<sequence length="430" mass="48807">MYTLDILNRLNDINADKDIKSLSHAVFPGTHCPLFGVILTALYIKNMALVVVGTSECTYYAKNFAYHRQEGLDSVYSVAIKESDVVFSAEKKVKQAIKQIIEFENPDAIMVVSTCVPEVIGEDYSSLSYSLEDEVDIPVFVVNTDHFTCNAHIPGMSRSLAVLSTAMKKFKDKKGINILGHRQKNVEETELIKLMKKHNITINAVIPSKCSIEDIQNASKAQLNIVTDMIALDLAKSMKKKFDIDYIYFDKHMDKETITKNYAKLSEILEVDFLSDLQDEIKRYEELYNISCEILNGKKLVYGNTPMMAFETVDFLSDLGLEPVFVQVRELYEQDVKHKENISKKGFNPYISRIANIAPLRKLYGSMDGDIYIGHENPMILKQHGLTQITLDDHAQKIGYELPIGIMETLIKILSLEKNTKREVMMNASM</sequence>
<feature type="domain" description="Nitrogenase/oxidoreductase component 1" evidence="1">
    <location>
        <begin position="32"/>
        <end position="377"/>
    </location>
</feature>
<evidence type="ECO:0000313" key="3">
    <source>
        <dbReference type="Proteomes" id="UP000017980"/>
    </source>
</evidence>
<dbReference type="GO" id="GO:0016491">
    <property type="term" value="F:oxidoreductase activity"/>
    <property type="evidence" value="ECO:0007669"/>
    <property type="project" value="InterPro"/>
</dbReference>
<dbReference type="RefSeq" id="WP_022070876.1">
    <property type="nucleotide sequence ID" value="NZ_HF999313.1"/>
</dbReference>
<proteinExistence type="predicted"/>
<comment type="caution">
    <text evidence="2">The sequence shown here is derived from an EMBL/GenBank/DDBJ whole genome shotgun (WGS) entry which is preliminary data.</text>
</comment>
<dbReference type="InterPro" id="IPR052673">
    <property type="entry name" value="Ni-siroh_cyclase_CfbD"/>
</dbReference>
<evidence type="ECO:0000313" key="2">
    <source>
        <dbReference type="EMBL" id="CDA09289.1"/>
    </source>
</evidence>
<gene>
    <name evidence="2" type="ORF">BN488_00413</name>
</gene>
<dbReference type="Proteomes" id="UP000017980">
    <property type="component" value="Unassembled WGS sequence"/>
</dbReference>
<accession>R5XA68</accession>
<dbReference type="InterPro" id="IPR000510">
    <property type="entry name" value="Nase/OxRdtase_comp1"/>
</dbReference>
<dbReference type="EMBL" id="CBBD010000007">
    <property type="protein sequence ID" value="CDA09289.1"/>
    <property type="molecule type" value="Genomic_DNA"/>
</dbReference>
<reference evidence="2" key="1">
    <citation type="submission" date="2012-11" db="EMBL/GenBank/DDBJ databases">
        <title>Dependencies among metagenomic species, viruses, plasmids and units of genetic variation.</title>
        <authorList>
            <person name="Nielsen H.B."/>
            <person name="Almeida M."/>
            <person name="Juncker A.S."/>
            <person name="Rasmussen S."/>
            <person name="Li J."/>
            <person name="Sunagawa S."/>
            <person name="Plichta D."/>
            <person name="Gautier L."/>
            <person name="Le Chatelier E."/>
            <person name="Peletier E."/>
            <person name="Bonde I."/>
            <person name="Nielsen T."/>
            <person name="Manichanh C."/>
            <person name="Arumugam M."/>
            <person name="Batto J."/>
            <person name="Santos M.B.Q.D."/>
            <person name="Blom N."/>
            <person name="Borruel N."/>
            <person name="Burgdorf K.S."/>
            <person name="Boumezbeur F."/>
            <person name="Casellas F."/>
            <person name="Dore J."/>
            <person name="Guarner F."/>
            <person name="Hansen T."/>
            <person name="Hildebrand F."/>
            <person name="Kaas R.S."/>
            <person name="Kennedy S."/>
            <person name="Kristiansen K."/>
            <person name="Kultima J.R."/>
            <person name="Leonard P."/>
            <person name="Levenez F."/>
            <person name="Lund O."/>
            <person name="Moumen B."/>
            <person name="Le Paslier D."/>
            <person name="Pons N."/>
            <person name="Pedersen O."/>
            <person name="Prifti E."/>
            <person name="Qin J."/>
            <person name="Raes J."/>
            <person name="Tap J."/>
            <person name="Tims S."/>
            <person name="Ussery D.W."/>
            <person name="Yamada T."/>
            <person name="MetaHit consortium"/>
            <person name="Renault P."/>
            <person name="Sicheritz-Ponten T."/>
            <person name="Bork P."/>
            <person name="Wang J."/>
            <person name="Brunak S."/>
            <person name="Ehrlich S.D."/>
        </authorList>
    </citation>
    <scope>NUCLEOTIDE SEQUENCE [LARGE SCALE GENOMIC DNA]</scope>
</reference>
<protein>
    <submittedName>
        <fullName evidence="2">Oxidoreductase</fullName>
    </submittedName>
</protein>
<dbReference type="Gene3D" id="3.40.50.12380">
    <property type="entry name" value="Nitrogenase MoFe cofactor biosynthesis protein NifE, C-terminal"/>
    <property type="match status" value="1"/>
</dbReference>
<dbReference type="Pfam" id="PF00148">
    <property type="entry name" value="Oxidored_nitro"/>
    <property type="match status" value="1"/>
</dbReference>
<dbReference type="AlphaFoldDB" id="R5XA68"/>
<organism evidence="2 3">
    <name type="scientific">Intestinibacter bartlettii CAG:1329</name>
    <dbReference type="NCBI Taxonomy" id="1263063"/>
    <lineage>
        <taxon>Bacteria</taxon>
        <taxon>Bacillati</taxon>
        <taxon>Bacillota</taxon>
        <taxon>Clostridia</taxon>
        <taxon>Peptostreptococcales</taxon>
        <taxon>Peptostreptococcaceae</taxon>
        <taxon>Intestinibacter</taxon>
    </lineage>
</organism>
<name>R5XA68_9FIRM</name>
<dbReference type="SUPFAM" id="SSF53807">
    <property type="entry name" value="Helical backbone' metal receptor"/>
    <property type="match status" value="1"/>
</dbReference>
<dbReference type="CDD" id="cd00316">
    <property type="entry name" value="Oxidoreductase_nitrogenase"/>
    <property type="match status" value="1"/>
</dbReference>
<dbReference type="PANTHER" id="PTHR42846">
    <property type="entry name" value="NI-SIROHYDROCHLORIN A,C-DIAMIDE REDUCTIVE CYCLASE COMPLEX, COMPONENT CFBD"/>
    <property type="match status" value="1"/>
</dbReference>
<evidence type="ECO:0000259" key="1">
    <source>
        <dbReference type="Pfam" id="PF00148"/>
    </source>
</evidence>
<dbReference type="PANTHER" id="PTHR42846:SF1">
    <property type="entry name" value="NI-SIROHYDROCHLORIN A,C-DIAMIDE REDUCTIVE CYCLASE COMPLEX, COMPONENT CFBD"/>
    <property type="match status" value="1"/>
</dbReference>